<dbReference type="Gene3D" id="3.40.630.30">
    <property type="match status" value="1"/>
</dbReference>
<dbReference type="InterPro" id="IPR000182">
    <property type="entry name" value="GNAT_dom"/>
</dbReference>
<dbReference type="EMBL" id="CP067089">
    <property type="protein sequence ID" value="QQO07745.1"/>
    <property type="molecule type" value="Genomic_DNA"/>
</dbReference>
<protein>
    <submittedName>
        <fullName evidence="2">GNAT family N-acetyltransferase</fullName>
    </submittedName>
</protein>
<feature type="domain" description="N-acetyltransferase" evidence="1">
    <location>
        <begin position="129"/>
        <end position="263"/>
    </location>
</feature>
<keyword evidence="3" id="KW-1185">Reference proteome</keyword>
<evidence type="ECO:0000313" key="3">
    <source>
        <dbReference type="Proteomes" id="UP000595917"/>
    </source>
</evidence>
<organism evidence="2 3">
    <name type="scientific">Breznakiella homolactica</name>
    <dbReference type="NCBI Taxonomy" id="2798577"/>
    <lineage>
        <taxon>Bacteria</taxon>
        <taxon>Pseudomonadati</taxon>
        <taxon>Spirochaetota</taxon>
        <taxon>Spirochaetia</taxon>
        <taxon>Spirochaetales</taxon>
        <taxon>Breznakiellaceae</taxon>
        <taxon>Breznakiella</taxon>
    </lineage>
</organism>
<dbReference type="Proteomes" id="UP000595917">
    <property type="component" value="Chromosome"/>
</dbReference>
<dbReference type="PANTHER" id="PTHR31143">
    <property type="match status" value="1"/>
</dbReference>
<evidence type="ECO:0000313" key="2">
    <source>
        <dbReference type="EMBL" id="QQO07745.1"/>
    </source>
</evidence>
<dbReference type="Pfam" id="PF12746">
    <property type="entry name" value="GNAT_acetyltran"/>
    <property type="match status" value="1"/>
</dbReference>
<dbReference type="AlphaFoldDB" id="A0A7T8B9A0"/>
<dbReference type="InterPro" id="IPR016181">
    <property type="entry name" value="Acyl_CoA_acyltransferase"/>
</dbReference>
<proteinExistence type="predicted"/>
<evidence type="ECO:0000259" key="1">
    <source>
        <dbReference type="PROSITE" id="PS51186"/>
    </source>
</evidence>
<dbReference type="InterPro" id="IPR027365">
    <property type="entry name" value="GNAT_acetyltra_YdfB-like"/>
</dbReference>
<gene>
    <name evidence="2" type="ORF">JFL75_12410</name>
</gene>
<accession>A0A7T8B9A0</accession>
<dbReference type="PANTHER" id="PTHR31143:SF2">
    <property type="entry name" value="FR47-LIKE DOMAIN-CONTAINING PROTEIN-RELATED"/>
    <property type="match status" value="1"/>
</dbReference>
<name>A0A7T8B9A0_9SPIR</name>
<dbReference type="PROSITE" id="PS51186">
    <property type="entry name" value="GNAT"/>
    <property type="match status" value="1"/>
</dbReference>
<reference evidence="2" key="1">
    <citation type="submission" date="2021-01" db="EMBL/GenBank/DDBJ databases">
        <title>Description of Breznakiella homolactica.</title>
        <authorList>
            <person name="Song Y."/>
            <person name="Brune A."/>
        </authorList>
    </citation>
    <scope>NUCLEOTIDE SEQUENCE</scope>
    <source>
        <strain evidence="2">RmG30</strain>
    </source>
</reference>
<dbReference type="GO" id="GO:0016747">
    <property type="term" value="F:acyltransferase activity, transferring groups other than amino-acyl groups"/>
    <property type="evidence" value="ECO:0007669"/>
    <property type="project" value="InterPro"/>
</dbReference>
<dbReference type="KEGG" id="bhc:JFL75_12410"/>
<sequence>MELQSKDFHKVESLIDGSNNFYPLMEAVVRRDIPGRIFVDSPDFFRTAMIINCLGWIYLIGADDSEVFDKEIIDVLREKTGGQYIWFGGTSKWRELAAACLSPDIQEHPRYRYRFNPEAFAAFSRALPPPALPVYRVDRNSIKRFAAKFDSVDNFWPGRETFLERGFAFYTEDAGNMVSMVMSASVVRGEAEIDIATDEAYQGRGLALQGARVYINHCLAAGLTPKWDCRKANIGSVKLAAKLGFEILGEYPLFFITLGTPKK</sequence>
<dbReference type="RefSeq" id="WP_215625051.1">
    <property type="nucleotide sequence ID" value="NZ_CP067089.2"/>
</dbReference>
<dbReference type="SUPFAM" id="SSF55729">
    <property type="entry name" value="Acyl-CoA N-acyltransferases (Nat)"/>
    <property type="match status" value="1"/>
</dbReference>